<comment type="similarity">
    <text evidence="2">Belongs to the biopterin-dependent aromatic amino acid hydroxylase family.</text>
</comment>
<evidence type="ECO:0000256" key="2">
    <source>
        <dbReference type="ARBA" id="ARBA00009712"/>
    </source>
</evidence>
<evidence type="ECO:0000256" key="4">
    <source>
        <dbReference type="ARBA" id="ARBA00023002"/>
    </source>
</evidence>
<dbReference type="OrthoDB" id="983542at2759"/>
<feature type="domain" description="Biopterin-dependent aromatic amino acid hydroxylase family profile" evidence="7">
    <location>
        <begin position="1"/>
        <end position="117"/>
    </location>
</feature>
<evidence type="ECO:0000256" key="1">
    <source>
        <dbReference type="ARBA" id="ARBA00001954"/>
    </source>
</evidence>
<dbReference type="InterPro" id="IPR036329">
    <property type="entry name" value="Aro-AA_hydroxylase_C_sf"/>
</dbReference>
<name>A0A3P7KJL2_ONCOC</name>
<keyword evidence="9" id="KW-1185">Reference proteome</keyword>
<reference evidence="8 9" key="1">
    <citation type="submission" date="2018-08" db="EMBL/GenBank/DDBJ databases">
        <authorList>
            <person name="Laetsch R D."/>
            <person name="Stevens L."/>
            <person name="Kumar S."/>
            <person name="Blaxter L. M."/>
        </authorList>
    </citation>
    <scope>NUCLEOTIDE SEQUENCE [LARGE SCALE GENOMIC DNA]</scope>
</reference>
<dbReference type="InterPro" id="IPR019774">
    <property type="entry name" value="Aromatic-AA_hydroxylase_C"/>
</dbReference>
<sequence>PWFPKHISDLDKCRHCIVKYEPTSDPRHPGYGDEAYIRRREELNNIAKAYKYGDNLPNVEYSPEEHKTWETVFRRLKSLHHSHTCFEYQQNFQQMELEGLLEPTRIPKLSLIDKYLQ</sequence>
<dbReference type="InterPro" id="IPR036951">
    <property type="entry name" value="ArAA_hydroxylase_sf"/>
</dbReference>
<dbReference type="InterPro" id="IPR001273">
    <property type="entry name" value="ArAA_hydroxylase"/>
</dbReference>
<dbReference type="Pfam" id="PF00351">
    <property type="entry name" value="Biopterin_H"/>
    <property type="match status" value="1"/>
</dbReference>
<dbReference type="AlphaFoldDB" id="A0A3P7KJL2"/>
<dbReference type="GO" id="GO:0004511">
    <property type="term" value="F:tyrosine 3-monooxygenase activity"/>
    <property type="evidence" value="ECO:0007669"/>
    <property type="project" value="TreeGrafter"/>
</dbReference>
<comment type="cofactor">
    <cofactor evidence="1">
        <name>Fe(2+)</name>
        <dbReference type="ChEBI" id="CHEBI:29033"/>
    </cofactor>
</comment>
<dbReference type="SUPFAM" id="SSF56534">
    <property type="entry name" value="Aromatic aminoacid monoxygenases, catalytic and oligomerization domains"/>
    <property type="match status" value="1"/>
</dbReference>
<protein>
    <recommendedName>
        <fullName evidence="7">Biopterin-dependent aromatic amino acid hydroxylase family profile domain-containing protein</fullName>
    </recommendedName>
</protein>
<organism evidence="8 9">
    <name type="scientific">Onchocerca ochengi</name>
    <name type="common">Filarial nematode worm</name>
    <dbReference type="NCBI Taxonomy" id="42157"/>
    <lineage>
        <taxon>Eukaryota</taxon>
        <taxon>Metazoa</taxon>
        <taxon>Ecdysozoa</taxon>
        <taxon>Nematoda</taxon>
        <taxon>Chromadorea</taxon>
        <taxon>Rhabditida</taxon>
        <taxon>Spirurina</taxon>
        <taxon>Spiruromorpha</taxon>
        <taxon>Filarioidea</taxon>
        <taxon>Onchocercidae</taxon>
        <taxon>Onchocerca</taxon>
    </lineage>
</organism>
<gene>
    <name evidence="8" type="ORF">NOO_LOCUS12112</name>
</gene>
<evidence type="ECO:0000259" key="7">
    <source>
        <dbReference type="PROSITE" id="PS51410"/>
    </source>
</evidence>
<dbReference type="GO" id="GO:0030424">
    <property type="term" value="C:axon"/>
    <property type="evidence" value="ECO:0007669"/>
    <property type="project" value="TreeGrafter"/>
</dbReference>
<keyword evidence="6" id="KW-0503">Monooxygenase</keyword>
<keyword evidence="5" id="KW-0408">Iron</keyword>
<keyword evidence="3" id="KW-0479">Metal-binding</keyword>
<evidence type="ECO:0000313" key="9">
    <source>
        <dbReference type="Proteomes" id="UP000271087"/>
    </source>
</evidence>
<evidence type="ECO:0000313" key="8">
    <source>
        <dbReference type="EMBL" id="VDM98072.1"/>
    </source>
</evidence>
<proteinExistence type="inferred from homology"/>
<dbReference type="Gene3D" id="1.10.800.10">
    <property type="entry name" value="Aromatic amino acid hydroxylase"/>
    <property type="match status" value="1"/>
</dbReference>
<dbReference type="GO" id="GO:0005506">
    <property type="term" value="F:iron ion binding"/>
    <property type="evidence" value="ECO:0007669"/>
    <property type="project" value="InterPro"/>
</dbReference>
<dbReference type="PANTHER" id="PTHR11473">
    <property type="entry name" value="AROMATIC AMINO ACID HYDROXYLASE"/>
    <property type="match status" value="1"/>
</dbReference>
<dbReference type="GO" id="GO:0005737">
    <property type="term" value="C:cytoplasm"/>
    <property type="evidence" value="ECO:0007669"/>
    <property type="project" value="TreeGrafter"/>
</dbReference>
<evidence type="ECO:0000256" key="5">
    <source>
        <dbReference type="ARBA" id="ARBA00023004"/>
    </source>
</evidence>
<dbReference type="GO" id="GO:0006585">
    <property type="term" value="P:dopamine biosynthetic process from tyrosine"/>
    <property type="evidence" value="ECO:0007669"/>
    <property type="project" value="TreeGrafter"/>
</dbReference>
<evidence type="ECO:0000256" key="6">
    <source>
        <dbReference type="ARBA" id="ARBA00023033"/>
    </source>
</evidence>
<evidence type="ECO:0000256" key="3">
    <source>
        <dbReference type="ARBA" id="ARBA00022723"/>
    </source>
</evidence>
<feature type="non-terminal residue" evidence="8">
    <location>
        <position position="117"/>
    </location>
</feature>
<dbReference type="PANTHER" id="PTHR11473:SF15">
    <property type="entry name" value="TYROSINE 3-MONOOXYGENASE"/>
    <property type="match status" value="1"/>
</dbReference>
<dbReference type="GO" id="GO:0043204">
    <property type="term" value="C:perikaryon"/>
    <property type="evidence" value="ECO:0007669"/>
    <property type="project" value="TreeGrafter"/>
</dbReference>
<dbReference type="PROSITE" id="PS51410">
    <property type="entry name" value="BH4_AAA_HYDROXYL_2"/>
    <property type="match status" value="1"/>
</dbReference>
<feature type="non-terminal residue" evidence="8">
    <location>
        <position position="1"/>
    </location>
</feature>
<dbReference type="Proteomes" id="UP000271087">
    <property type="component" value="Unassembled WGS sequence"/>
</dbReference>
<keyword evidence="4" id="KW-0560">Oxidoreductase</keyword>
<accession>A0A3P7KJL2</accession>
<dbReference type="EMBL" id="UYRW01009701">
    <property type="protein sequence ID" value="VDM98072.1"/>
    <property type="molecule type" value="Genomic_DNA"/>
</dbReference>